<gene>
    <name evidence="1" type="ORF">ARTSIC4J27_90</name>
</gene>
<keyword evidence="2" id="KW-1185">Reference proteome</keyword>
<accession>A0A024GXF8</accession>
<keyword evidence="1" id="KW-0560">Oxidoreductase</keyword>
<evidence type="ECO:0000313" key="2">
    <source>
        <dbReference type="Proteomes" id="UP000035722"/>
    </source>
</evidence>
<organism evidence="1 2">
    <name type="scientific">Pseudarthrobacter siccitolerans</name>
    <dbReference type="NCBI Taxonomy" id="861266"/>
    <lineage>
        <taxon>Bacteria</taxon>
        <taxon>Bacillati</taxon>
        <taxon>Actinomycetota</taxon>
        <taxon>Actinomycetes</taxon>
        <taxon>Micrococcales</taxon>
        <taxon>Micrococcaceae</taxon>
        <taxon>Pseudarthrobacter</taxon>
    </lineage>
</organism>
<name>A0A024GXF8_9MICC</name>
<keyword evidence="1" id="KW-0223">Dioxygenase</keyword>
<dbReference type="AlphaFoldDB" id="A0A024GXF8"/>
<sequence length="40" mass="4493">MLDGVPDHRDSILSERDREANNCMFVCVSRALSDTLVVDL</sequence>
<dbReference type="STRING" id="861266.ARTSIC4J27_90"/>
<dbReference type="EC" id="1.14.12.7" evidence="1"/>
<dbReference type="SUPFAM" id="SSF54292">
    <property type="entry name" value="2Fe-2S ferredoxin-like"/>
    <property type="match status" value="1"/>
</dbReference>
<dbReference type="Gene3D" id="3.10.20.30">
    <property type="match status" value="1"/>
</dbReference>
<dbReference type="GO" id="GO:0051536">
    <property type="term" value="F:iron-sulfur cluster binding"/>
    <property type="evidence" value="ECO:0007669"/>
    <property type="project" value="InterPro"/>
</dbReference>
<proteinExistence type="predicted"/>
<dbReference type="Proteomes" id="UP000035722">
    <property type="component" value="Unassembled WGS sequence"/>
</dbReference>
<dbReference type="InterPro" id="IPR036010">
    <property type="entry name" value="2Fe-2S_ferredoxin-like_sf"/>
</dbReference>
<comment type="caution">
    <text evidence="1">The sequence shown here is derived from an EMBL/GenBank/DDBJ whole genome shotgun (WGS) entry which is preliminary data.</text>
</comment>
<dbReference type="EMBL" id="CAQI01000025">
    <property type="protein sequence ID" value="CCQ44166.1"/>
    <property type="molecule type" value="Genomic_DNA"/>
</dbReference>
<protein>
    <submittedName>
        <fullName evidence="1">Putative phthalate dioxygenase reductase domain protein</fullName>
        <ecNumber evidence="1">1.14.12.7</ecNumber>
    </submittedName>
</protein>
<dbReference type="InterPro" id="IPR012675">
    <property type="entry name" value="Beta-grasp_dom_sf"/>
</dbReference>
<dbReference type="GO" id="GO:0018620">
    <property type="term" value="F:phthalate 4,5-dioxygenase activity"/>
    <property type="evidence" value="ECO:0007669"/>
    <property type="project" value="UniProtKB-EC"/>
</dbReference>
<reference evidence="2" key="1">
    <citation type="journal article" date="2014" name="Genome Announc.">
        <title>Genome Sequence of Arthrobacter siccitolerans 4J27, a Xeroprotectant-Producing Desiccation-Tolerant Microorganism.</title>
        <authorList>
            <person name="Manzanera M."/>
            <person name="Santa-Cruz-Calvo L."/>
            <person name="Vilchez J.I."/>
            <person name="Garcia-Fontana C."/>
            <person name="Silva-Castro G.A."/>
            <person name="Calvo C."/>
            <person name="Gonzalez-Lopez J."/>
        </authorList>
    </citation>
    <scope>NUCLEOTIDE SEQUENCE [LARGE SCALE GENOMIC DNA]</scope>
    <source>
        <strain evidence="2">4J27</strain>
    </source>
</reference>
<evidence type="ECO:0000313" key="1">
    <source>
        <dbReference type="EMBL" id="CCQ44166.1"/>
    </source>
</evidence>